<name>A0AAX6GI59_IRIPA</name>
<dbReference type="Proteomes" id="UP001140949">
    <property type="component" value="Unassembled WGS sequence"/>
</dbReference>
<keyword evidence="3" id="KW-1185">Reference proteome</keyword>
<evidence type="ECO:0000256" key="1">
    <source>
        <dbReference type="SAM" id="MobiDB-lite"/>
    </source>
</evidence>
<evidence type="ECO:0000313" key="2">
    <source>
        <dbReference type="EMBL" id="KAJ6828203.1"/>
    </source>
</evidence>
<reference evidence="2" key="2">
    <citation type="submission" date="2023-04" db="EMBL/GenBank/DDBJ databases">
        <authorList>
            <person name="Bruccoleri R.E."/>
            <person name="Oakeley E.J."/>
            <person name="Faust A.-M."/>
            <person name="Dessus-Babus S."/>
            <person name="Altorfer M."/>
            <person name="Burckhardt D."/>
            <person name="Oertli M."/>
            <person name="Naumann U."/>
            <person name="Petersen F."/>
            <person name="Wong J."/>
        </authorList>
    </citation>
    <scope>NUCLEOTIDE SEQUENCE</scope>
    <source>
        <strain evidence="2">GSM-AAB239-AS_SAM_17_03QT</strain>
        <tissue evidence="2">Leaf</tissue>
    </source>
</reference>
<dbReference type="InterPro" id="IPR039646">
    <property type="entry name" value="ZNHIT2"/>
</dbReference>
<organism evidence="2 3">
    <name type="scientific">Iris pallida</name>
    <name type="common">Sweet iris</name>
    <dbReference type="NCBI Taxonomy" id="29817"/>
    <lineage>
        <taxon>Eukaryota</taxon>
        <taxon>Viridiplantae</taxon>
        <taxon>Streptophyta</taxon>
        <taxon>Embryophyta</taxon>
        <taxon>Tracheophyta</taxon>
        <taxon>Spermatophyta</taxon>
        <taxon>Magnoliopsida</taxon>
        <taxon>Liliopsida</taxon>
        <taxon>Asparagales</taxon>
        <taxon>Iridaceae</taxon>
        <taxon>Iridoideae</taxon>
        <taxon>Irideae</taxon>
        <taxon>Iris</taxon>
    </lineage>
</organism>
<feature type="region of interest" description="Disordered" evidence="1">
    <location>
        <begin position="53"/>
        <end position="75"/>
    </location>
</feature>
<reference evidence="2" key="1">
    <citation type="journal article" date="2023" name="GigaByte">
        <title>Genome assembly of the bearded iris, Iris pallida Lam.</title>
        <authorList>
            <person name="Bruccoleri R.E."/>
            <person name="Oakeley E.J."/>
            <person name="Faust A.M.E."/>
            <person name="Altorfer M."/>
            <person name="Dessus-Babus S."/>
            <person name="Burckhardt D."/>
            <person name="Oertli M."/>
            <person name="Naumann U."/>
            <person name="Petersen F."/>
            <person name="Wong J."/>
        </authorList>
    </citation>
    <scope>NUCLEOTIDE SEQUENCE</scope>
    <source>
        <strain evidence="2">GSM-AAB239-AS_SAM_17_03QT</strain>
    </source>
</reference>
<accession>A0AAX6GI59</accession>
<protein>
    <submittedName>
        <fullName evidence="2">Zinc finger HIT domain-containing protein 2</fullName>
    </submittedName>
</protein>
<dbReference type="PANTHER" id="PTHR15555:SF0">
    <property type="entry name" value="ZINC FINGER HIT DOMAIN-CONTAINING PROTEIN 2"/>
    <property type="match status" value="1"/>
</dbReference>
<proteinExistence type="predicted"/>
<gene>
    <name evidence="2" type="ORF">M6B38_363890</name>
</gene>
<dbReference type="EMBL" id="JANAVB010019600">
    <property type="protein sequence ID" value="KAJ6828203.1"/>
    <property type="molecule type" value="Genomic_DNA"/>
</dbReference>
<dbReference type="AlphaFoldDB" id="A0AAX6GI59"/>
<dbReference type="PANTHER" id="PTHR15555">
    <property type="entry name" value="ZINC FINGER HIT DOMAIN CONTAINING PROTEIN 2 PROTEIN FON -RELATED"/>
    <property type="match status" value="1"/>
</dbReference>
<sequence length="75" mass="8860">MMLINSIDMFLKFAGNEIRVEDLSQEEIKQFQRAVASGELSKMIEPWNPWWKQRSAQRISQPRRKSAHTTTPRTK</sequence>
<comment type="caution">
    <text evidence="2">The sequence shown here is derived from an EMBL/GenBank/DDBJ whole genome shotgun (WGS) entry which is preliminary data.</text>
</comment>
<evidence type="ECO:0000313" key="3">
    <source>
        <dbReference type="Proteomes" id="UP001140949"/>
    </source>
</evidence>